<evidence type="ECO:0000313" key="2">
    <source>
        <dbReference type="Proteomes" id="UP000237340"/>
    </source>
</evidence>
<sequence>MTALALSGYAAASAAGVEPTAASADDSLTPTDVELAAIPSSEFASAVGPVLESFPSDYAFFYFDSDMQPVIGLTSEAVPAVMEAVTMTGQQAQVVEDTGFTQAEYSAAADKVIADLQETWPADVPFPMIGVRPDLGVGAIGANLITNGESLDAARSIQKSTGLIEEADTESPFSIQIDEENVFGPLKAATSIDR</sequence>
<evidence type="ECO:0000313" key="1">
    <source>
        <dbReference type="EMBL" id="POH65850.1"/>
    </source>
</evidence>
<dbReference type="EMBL" id="PPXD01000013">
    <property type="protein sequence ID" value="POH65850.1"/>
    <property type="molecule type" value="Genomic_DNA"/>
</dbReference>
<proteinExistence type="predicted"/>
<name>A0A2S3ZFH7_9MICO</name>
<organism evidence="1 2">
    <name type="scientific">Cryobacterium zongtaii</name>
    <dbReference type="NCBI Taxonomy" id="1259217"/>
    <lineage>
        <taxon>Bacteria</taxon>
        <taxon>Bacillati</taxon>
        <taxon>Actinomycetota</taxon>
        <taxon>Actinomycetes</taxon>
        <taxon>Micrococcales</taxon>
        <taxon>Microbacteriaceae</taxon>
        <taxon>Cryobacterium</taxon>
    </lineage>
</organism>
<keyword evidence="2" id="KW-1185">Reference proteome</keyword>
<accession>A0A2S3ZFH7</accession>
<reference evidence="1 2" key="1">
    <citation type="submission" date="2018-01" db="EMBL/GenBank/DDBJ databases">
        <title>Cryobacterium sp. nov., from glaciers in China.</title>
        <authorList>
            <person name="Liu Q."/>
            <person name="Xin Y.-H."/>
        </authorList>
    </citation>
    <scope>NUCLEOTIDE SEQUENCE [LARGE SCALE GENOMIC DNA]</scope>
    <source>
        <strain evidence="1 2">TMN-42</strain>
    </source>
</reference>
<dbReference type="Proteomes" id="UP000237340">
    <property type="component" value="Unassembled WGS sequence"/>
</dbReference>
<dbReference type="AlphaFoldDB" id="A0A2S3ZFH7"/>
<gene>
    <name evidence="1" type="ORF">C3B61_09840</name>
</gene>
<protein>
    <submittedName>
        <fullName evidence="1">Uncharacterized protein</fullName>
    </submittedName>
</protein>
<comment type="caution">
    <text evidence="1">The sequence shown here is derived from an EMBL/GenBank/DDBJ whole genome shotgun (WGS) entry which is preliminary data.</text>
</comment>